<dbReference type="SUPFAM" id="SSF51735">
    <property type="entry name" value="NAD(P)-binding Rossmann-fold domains"/>
    <property type="match status" value="1"/>
</dbReference>
<protein>
    <submittedName>
        <fullName evidence="2">Nucleoside-diphosphate-sugar epimerase</fullName>
    </submittedName>
</protein>
<dbReference type="EMBL" id="FMHT01000003">
    <property type="protein sequence ID" value="SCL34493.1"/>
    <property type="molecule type" value="Genomic_DNA"/>
</dbReference>
<keyword evidence="3" id="KW-1185">Reference proteome</keyword>
<dbReference type="InterPro" id="IPR050177">
    <property type="entry name" value="Lipid_A_modif_metabolic_enz"/>
</dbReference>
<dbReference type="AlphaFoldDB" id="A0A1C6SZ39"/>
<evidence type="ECO:0000259" key="1">
    <source>
        <dbReference type="Pfam" id="PF01370"/>
    </source>
</evidence>
<gene>
    <name evidence="2" type="ORF">GA0070616_4983</name>
</gene>
<evidence type="ECO:0000313" key="2">
    <source>
        <dbReference type="EMBL" id="SCL34493.1"/>
    </source>
</evidence>
<dbReference type="Pfam" id="PF01370">
    <property type="entry name" value="Epimerase"/>
    <property type="match status" value="1"/>
</dbReference>
<dbReference type="PANTHER" id="PTHR43245:SF13">
    <property type="entry name" value="UDP-D-APIOSE_UDP-D-XYLOSE SYNTHASE 2"/>
    <property type="match status" value="1"/>
</dbReference>
<reference evidence="2 3" key="1">
    <citation type="submission" date="2016-06" db="EMBL/GenBank/DDBJ databases">
        <authorList>
            <person name="Kjaerup R.B."/>
            <person name="Dalgaard T.S."/>
            <person name="Juul-Madsen H.R."/>
        </authorList>
    </citation>
    <scope>NUCLEOTIDE SEQUENCE [LARGE SCALE GENOMIC DNA]</scope>
    <source>
        <strain evidence="2 3">DSM 43818</strain>
    </source>
</reference>
<evidence type="ECO:0000313" key="3">
    <source>
        <dbReference type="Proteomes" id="UP000199699"/>
    </source>
</evidence>
<dbReference type="InterPro" id="IPR001509">
    <property type="entry name" value="Epimerase_deHydtase"/>
</dbReference>
<dbReference type="STRING" id="145857.GA0070616_4983"/>
<feature type="domain" description="NAD-dependent epimerase/dehydratase" evidence="1">
    <location>
        <begin position="3"/>
        <end position="230"/>
    </location>
</feature>
<sequence length="301" mass="30746">MRVVLTGAGGFIGRHVWRALTDAGARVTTVGRRALPDSDRHACLDVKPSTGADLTALLAAERTPVVLVNCAGTTGADVAALAAGNVALPATLVAAAARAGVPARLVHLGSAAEYGPVEPGSSAREGDPVRPVGCYARSKLAGTRIVGAAARFGLDAVVLRVTNPVGPGAPTDSLSGTLVAQIRRARDHGGPVRIGGVTAVRDFVDVRDVAAAVVAATRAPALVEPVLNVGSGRATTVRELVDTMLDVSGYRGEVRHDGGGSARSAAVPWLRADIGAAVRVLGWRPATDLRTTLTDLWRHAT</sequence>
<dbReference type="Proteomes" id="UP000199699">
    <property type="component" value="Unassembled WGS sequence"/>
</dbReference>
<organism evidence="2 3">
    <name type="scientific">Micromonospora nigra</name>
    <dbReference type="NCBI Taxonomy" id="145857"/>
    <lineage>
        <taxon>Bacteria</taxon>
        <taxon>Bacillati</taxon>
        <taxon>Actinomycetota</taxon>
        <taxon>Actinomycetes</taxon>
        <taxon>Micromonosporales</taxon>
        <taxon>Micromonosporaceae</taxon>
        <taxon>Micromonospora</taxon>
    </lineage>
</organism>
<dbReference type="OrthoDB" id="62093at2"/>
<dbReference type="PANTHER" id="PTHR43245">
    <property type="entry name" value="BIFUNCTIONAL POLYMYXIN RESISTANCE PROTEIN ARNA"/>
    <property type="match status" value="1"/>
</dbReference>
<accession>A0A1C6SZ39</accession>
<proteinExistence type="predicted"/>
<name>A0A1C6SZ39_9ACTN</name>
<dbReference type="Gene3D" id="3.40.50.720">
    <property type="entry name" value="NAD(P)-binding Rossmann-like Domain"/>
    <property type="match status" value="1"/>
</dbReference>
<dbReference type="InterPro" id="IPR036291">
    <property type="entry name" value="NAD(P)-bd_dom_sf"/>
</dbReference>